<organism evidence="4">
    <name type="scientific">Tityus obscurus</name>
    <name type="common">Amazonian scorpion</name>
    <name type="synonym">Tityus cambridgei</name>
    <dbReference type="NCBI Taxonomy" id="1221240"/>
    <lineage>
        <taxon>Eukaryota</taxon>
        <taxon>Metazoa</taxon>
        <taxon>Ecdysozoa</taxon>
        <taxon>Arthropoda</taxon>
        <taxon>Chelicerata</taxon>
        <taxon>Arachnida</taxon>
        <taxon>Scorpiones</taxon>
        <taxon>Buthida</taxon>
        <taxon>Buthoidea</taxon>
        <taxon>Buthidae</taxon>
        <taxon>Tityus</taxon>
    </lineage>
</organism>
<keyword evidence="3" id="KW-0732">Signal</keyword>
<dbReference type="GO" id="GO:0005576">
    <property type="term" value="C:extracellular region"/>
    <property type="evidence" value="ECO:0007669"/>
    <property type="project" value="UniProtKB-SubCell"/>
</dbReference>
<dbReference type="Gene3D" id="3.30.30.10">
    <property type="entry name" value="Knottin, scorpion toxin-like"/>
    <property type="match status" value="1"/>
</dbReference>
<sequence>MHFSGIVLILISMTLVNTFFSVTIVEASPFRKCKPVNCAKECQGKGKPTGYCNKDVCKCSEWKR</sequence>
<dbReference type="AlphaFoldDB" id="A0A1E1WVR0"/>
<comment type="subcellular location">
    <subcellularLocation>
        <location evidence="1">Secreted</location>
    </subcellularLocation>
</comment>
<proteinExistence type="predicted"/>
<evidence type="ECO:0000256" key="1">
    <source>
        <dbReference type="ARBA" id="ARBA00004613"/>
    </source>
</evidence>
<keyword evidence="4" id="KW-0813">Transport</keyword>
<name>A0A1E1WVR0_TITOB</name>
<feature type="chain" id="PRO_5009115810" evidence="3">
    <location>
        <begin position="28"/>
        <end position="64"/>
    </location>
</feature>
<keyword evidence="2" id="KW-0964">Secreted</keyword>
<evidence type="ECO:0000256" key="2">
    <source>
        <dbReference type="ARBA" id="ARBA00022525"/>
    </source>
</evidence>
<evidence type="ECO:0000256" key="3">
    <source>
        <dbReference type="SAM" id="SignalP"/>
    </source>
</evidence>
<keyword evidence="4" id="KW-0407">Ion channel</keyword>
<feature type="signal peptide" evidence="3">
    <location>
        <begin position="1"/>
        <end position="27"/>
    </location>
</feature>
<evidence type="ECO:0000313" key="4">
    <source>
        <dbReference type="EMBL" id="JAT91109.1"/>
    </source>
</evidence>
<protein>
    <submittedName>
        <fullName evidence="4">Putative potassium channel toxin</fullName>
    </submittedName>
</protein>
<reference evidence="4" key="1">
    <citation type="submission" date="2015-08" db="EMBL/GenBank/DDBJ databases">
        <title>Proteomic endorsed transcriptomic profile of the venom gland from Tityus obscurus.</title>
        <authorList>
            <person name="Oliveira U.C."/>
            <person name="Nishiyama M.Y.Jr."/>
            <person name="Santos M.B."/>
            <person name="Silva A.P."/>
            <person name="Chalkidis H.M."/>
            <person name="Imberg A.S."/>
            <person name="Candido D.M."/>
            <person name="Yamanouye N."/>
            <person name="Dorce V.A."/>
            <person name="Junqueira-de-Azevedo I.L."/>
        </authorList>
    </citation>
    <scope>NUCLEOTIDE SEQUENCE</scope>
    <source>
        <tissue evidence="4">Telson</tissue>
    </source>
</reference>
<dbReference type="InterPro" id="IPR036574">
    <property type="entry name" value="Scorpion_toxin-like_sf"/>
</dbReference>
<keyword evidence="4" id="KW-0406">Ion transport</keyword>
<dbReference type="GO" id="GO:0034220">
    <property type="term" value="P:monoatomic ion transmembrane transport"/>
    <property type="evidence" value="ECO:0007669"/>
    <property type="project" value="UniProtKB-KW"/>
</dbReference>
<dbReference type="EMBL" id="GEMQ01000080">
    <property type="protein sequence ID" value="JAT91109.1"/>
    <property type="molecule type" value="Transcribed_RNA"/>
</dbReference>
<accession>A0A1E1WVR0</accession>